<evidence type="ECO:0000313" key="2">
    <source>
        <dbReference type="Proteomes" id="UP000465810"/>
    </source>
</evidence>
<proteinExistence type="predicted"/>
<dbReference type="AlphaFoldDB" id="A0A7X4GL62"/>
<dbReference type="EMBL" id="WVTD01000036">
    <property type="protein sequence ID" value="MYM00250.1"/>
    <property type="molecule type" value="Genomic_DNA"/>
</dbReference>
<dbReference type="RefSeq" id="WP_160987512.1">
    <property type="nucleotide sequence ID" value="NZ_WVTD01000036.1"/>
</dbReference>
<dbReference type="Proteomes" id="UP000465810">
    <property type="component" value="Unassembled WGS sequence"/>
</dbReference>
<sequence length="436" mass="48245">MDAAKHFKNLGQAYLAAVEGAIGCRLDAGYHGMTFALADLAATLRRFYLDWAPAVEGLSTGKVFLNSEKARQEWMDLHSAEAITPPLRESCHATSGIYLVDRLRYPDRIRSLLMFADAILFWDPLEDAFRGGGLDSGIVDFALAELRAVRPLVAAGLVVPAQVIRARTDTETENGTIRSAFAENLMYQGALGRDAFKQATQKAADGSFEVDVSFEMMTAKGYRGHAENKLAATLLPDVVVPLMNFSSLSTYQGFCKALDEQLLARQVEFVHQSLAFETGFLIDPDKLNNEKLLELRERDVIFQAFRETVLSSVQRYEDELATGHGAKFITSFNAEMTKAFADLKDAAHVSNTWKEFVDERRSLSTRIVAKVAEHPLLGKHLFDELSEVALDAGATSVGNLLAAATKTYKRYRNTKILMDFAASVRDVHEDDDVISV</sequence>
<comment type="caution">
    <text evidence="1">The sequence shown here is derived from an EMBL/GenBank/DDBJ whole genome shotgun (WGS) entry which is preliminary data.</text>
</comment>
<evidence type="ECO:0000313" key="1">
    <source>
        <dbReference type="EMBL" id="MYM00250.1"/>
    </source>
</evidence>
<gene>
    <name evidence="1" type="ORF">GR702_21125</name>
</gene>
<organism evidence="1 2">
    <name type="scientific">Novosphingobium silvae</name>
    <dbReference type="NCBI Taxonomy" id="2692619"/>
    <lineage>
        <taxon>Bacteria</taxon>
        <taxon>Pseudomonadati</taxon>
        <taxon>Pseudomonadota</taxon>
        <taxon>Alphaproteobacteria</taxon>
        <taxon>Sphingomonadales</taxon>
        <taxon>Sphingomonadaceae</taxon>
        <taxon>Novosphingobium</taxon>
    </lineage>
</organism>
<reference evidence="1 2" key="1">
    <citation type="submission" date="2019-12" db="EMBL/GenBank/DDBJ databases">
        <authorList>
            <person name="Feng G."/>
            <person name="Zhu H."/>
        </authorList>
    </citation>
    <scope>NUCLEOTIDE SEQUENCE [LARGE SCALE GENOMIC DNA]</scope>
    <source>
        <strain evidence="1 2">FGD1</strain>
    </source>
</reference>
<name>A0A7X4GL62_9SPHN</name>
<protein>
    <submittedName>
        <fullName evidence="1">Uncharacterized protein</fullName>
    </submittedName>
</protein>
<accession>A0A7X4GL62</accession>
<keyword evidence="2" id="KW-1185">Reference proteome</keyword>